<dbReference type="InterPro" id="IPR002575">
    <property type="entry name" value="Aminoglycoside_PTrfase"/>
</dbReference>
<evidence type="ECO:0000256" key="7">
    <source>
        <dbReference type="ARBA" id="ARBA00023274"/>
    </source>
</evidence>
<gene>
    <name evidence="14" type="ORF">P875_00042245</name>
</gene>
<dbReference type="SUPFAM" id="SSF55174">
    <property type="entry name" value="Alpha-L RNA-binding motif"/>
    <property type="match status" value="1"/>
</dbReference>
<dbReference type="Proteomes" id="UP000033540">
    <property type="component" value="Unassembled WGS sequence"/>
</dbReference>
<keyword evidence="7" id="KW-0687">Ribonucleoprotein</keyword>
<dbReference type="PROSITE" id="PS50889">
    <property type="entry name" value="S4"/>
    <property type="match status" value="1"/>
</dbReference>
<dbReference type="PANTHER" id="PTHR21310:SF51">
    <property type="entry name" value="AMINOGLYCOSIDE PHOSPHOTRANSFERASE DOMAIN-CONTAINING PROTEIN"/>
    <property type="match status" value="1"/>
</dbReference>
<organism evidence="14 15">
    <name type="scientific">Aspergillus parasiticus (strain ATCC 56775 / NRRL 5862 / SRRC 143 / SU-1)</name>
    <dbReference type="NCBI Taxonomy" id="1403190"/>
    <lineage>
        <taxon>Eukaryota</taxon>
        <taxon>Fungi</taxon>
        <taxon>Dikarya</taxon>
        <taxon>Ascomycota</taxon>
        <taxon>Pezizomycotina</taxon>
        <taxon>Eurotiomycetes</taxon>
        <taxon>Eurotiomycetidae</taxon>
        <taxon>Eurotiales</taxon>
        <taxon>Aspergillaceae</taxon>
        <taxon>Aspergillus</taxon>
        <taxon>Aspergillus subgen. Circumdati</taxon>
    </lineage>
</organism>
<dbReference type="SMART" id="SM00363">
    <property type="entry name" value="S4"/>
    <property type="match status" value="1"/>
</dbReference>
<evidence type="ECO:0000256" key="3">
    <source>
        <dbReference type="ARBA" id="ARBA00022517"/>
    </source>
</evidence>
<dbReference type="GO" id="GO:0019843">
    <property type="term" value="F:rRNA binding"/>
    <property type="evidence" value="ECO:0007669"/>
    <property type="project" value="UniProtKB-KW"/>
</dbReference>
<evidence type="ECO:0000259" key="12">
    <source>
        <dbReference type="SMART" id="SM00363"/>
    </source>
</evidence>
<protein>
    <recommendedName>
        <fullName evidence="8">U3 small nucleolar ribonucleoprotein protein IMP3</fullName>
    </recommendedName>
    <alternativeName>
        <fullName evidence="9">U3 small nucleolar ribonucleoprotein protein imp3</fullName>
    </alternativeName>
</protein>
<comment type="subcellular location">
    <subcellularLocation>
        <location evidence="1">Nucleus</location>
        <location evidence="1">Nucleolus</location>
    </subcellularLocation>
</comment>
<evidence type="ECO:0000313" key="15">
    <source>
        <dbReference type="Proteomes" id="UP000033540"/>
    </source>
</evidence>
<dbReference type="SMART" id="SM01390">
    <property type="entry name" value="Ribosomal_S4"/>
    <property type="match status" value="1"/>
</dbReference>
<evidence type="ECO:0000256" key="1">
    <source>
        <dbReference type="ARBA" id="ARBA00004604"/>
    </source>
</evidence>
<keyword evidence="6" id="KW-0539">Nucleus</keyword>
<evidence type="ECO:0000256" key="5">
    <source>
        <dbReference type="ARBA" id="ARBA00022884"/>
    </source>
</evidence>
<evidence type="ECO:0000256" key="11">
    <source>
        <dbReference type="SAM" id="MobiDB-lite"/>
    </source>
</evidence>
<dbReference type="InterPro" id="IPR051678">
    <property type="entry name" value="AGP_Transferase"/>
</dbReference>
<reference evidence="14 15" key="1">
    <citation type="submission" date="2015-02" db="EMBL/GenBank/DDBJ databases">
        <title>Draft genome sequence of Aspergillus parasiticus SU-1.</title>
        <authorList>
            <person name="Yu J."/>
            <person name="Fedorova N."/>
            <person name="Yin Y."/>
            <person name="Losada L."/>
            <person name="Zafar N."/>
            <person name="Taujale R."/>
            <person name="Ehrlich K.C."/>
            <person name="Bhatnagar D."/>
            <person name="Cleveland T.E."/>
            <person name="Bennett J.W."/>
            <person name="Nierman W.C."/>
        </authorList>
    </citation>
    <scope>NUCLEOTIDE SEQUENCE [LARGE SCALE GENOMIC DNA]</scope>
    <source>
        <strain evidence="15">ATCC 56775 / NRRL 5862 / SRRC 143 / SU-1</strain>
    </source>
</reference>
<dbReference type="Pfam" id="PF00163">
    <property type="entry name" value="Ribosomal_S4"/>
    <property type="match status" value="1"/>
</dbReference>
<dbReference type="EMBL" id="JZEE01000675">
    <property type="protein sequence ID" value="KJK61387.1"/>
    <property type="molecule type" value="Genomic_DNA"/>
</dbReference>
<dbReference type="STRING" id="1403190.A0A0F0I419"/>
<feature type="region of interest" description="Disordered" evidence="11">
    <location>
        <begin position="1"/>
        <end position="29"/>
    </location>
</feature>
<comment type="similarity">
    <text evidence="2">Belongs to the universal ribosomal protein uS4 family.</text>
</comment>
<keyword evidence="4" id="KW-0699">rRNA-binding</keyword>
<dbReference type="AlphaFoldDB" id="A0A0F0I419"/>
<dbReference type="InterPro" id="IPR011009">
    <property type="entry name" value="Kinase-like_dom_sf"/>
</dbReference>
<dbReference type="GO" id="GO:1990904">
    <property type="term" value="C:ribonucleoprotein complex"/>
    <property type="evidence" value="ECO:0007669"/>
    <property type="project" value="UniProtKB-KW"/>
</dbReference>
<dbReference type="InterPro" id="IPR036986">
    <property type="entry name" value="S4_RNA-bd_sf"/>
</dbReference>
<keyword evidence="3" id="KW-0690">Ribosome biogenesis</keyword>
<evidence type="ECO:0000256" key="4">
    <source>
        <dbReference type="ARBA" id="ARBA00022730"/>
    </source>
</evidence>
<keyword evidence="5 10" id="KW-0694">RNA-binding</keyword>
<dbReference type="Pfam" id="PF01479">
    <property type="entry name" value="S4"/>
    <property type="match status" value="1"/>
</dbReference>
<dbReference type="GO" id="GO:0005730">
    <property type="term" value="C:nucleolus"/>
    <property type="evidence" value="ECO:0007669"/>
    <property type="project" value="UniProtKB-SubCell"/>
</dbReference>
<evidence type="ECO:0000259" key="13">
    <source>
        <dbReference type="SMART" id="SM01390"/>
    </source>
</evidence>
<feature type="domain" description="RNA-binding S4" evidence="12">
    <location>
        <begin position="587"/>
        <end position="649"/>
    </location>
</feature>
<dbReference type="PANTHER" id="PTHR21310">
    <property type="entry name" value="AMINOGLYCOSIDE PHOSPHOTRANSFERASE-RELATED-RELATED"/>
    <property type="match status" value="1"/>
</dbReference>
<proteinExistence type="inferred from homology"/>
<evidence type="ECO:0000256" key="2">
    <source>
        <dbReference type="ARBA" id="ARBA00007465"/>
    </source>
</evidence>
<evidence type="ECO:0000313" key="14">
    <source>
        <dbReference type="EMBL" id="KJK61387.1"/>
    </source>
</evidence>
<dbReference type="OrthoDB" id="10003767at2759"/>
<dbReference type="GO" id="GO:0042254">
    <property type="term" value="P:ribosome biogenesis"/>
    <property type="evidence" value="ECO:0007669"/>
    <property type="project" value="UniProtKB-KW"/>
</dbReference>
<dbReference type="InterPro" id="IPR002942">
    <property type="entry name" value="S4_RNA-bd"/>
</dbReference>
<comment type="caution">
    <text evidence="14">The sequence shown here is derived from an EMBL/GenBank/DDBJ whole genome shotgun (WGS) entry which is preliminary data.</text>
</comment>
<sequence length="661" mass="75635">MTPTSPIEQSEEEDVIGYTSSDSSGPDEHDLFTEVMERIRLDRLAKYATTIRQSLQHSNPQSTRVIEIKPPIFGSYHVLYPVRFHDEALWLLKVPANGTREKFKASDARAIRSEALTMRLLRRETTIPVPDVHAFSDTCDNELNCPFILIDHVEGVSLYKVWFDNASPKDIVQARRTRFLRDLAAAMAQLDRFSFSTGGSMAFDDQGYPSGIGPLRLVDTATMREQLRARDPDQSTVYLETGPFSKTKEYYTALLDHRRQPDTSFEKGVLGLLRLFIDWIPEPSDKRGAFVLAHPDLDVQNVLVSQDGALQAIIDWDGVGAVPRSVGNERYPSWLTRDWDPATYCWTEDIERRAEPLGLWEDSPDTLRFYRSFYTGFIQSHRLYGDPACANLTTKSLILGNLLNAANDSYGTVDIVHKVFNTVVKLAQEGVPTRSHALDAGRACQEEELKINDSGLDDFNFYDVACALDEKRLSEHHRRFMKFGLLRKVDFYNYKSDGGHREHEVRQRYYLQNDLDYKKYNALCGSLRQLAHKLSQLDPDSDPIRKKVESEVLDKLWRMGILKQSREQGAGLSRVEREVTVSAFCRRRLAVIMARSGMVENVKTAVTFIEQGHVRVGSEVVTDPAYLVTRNMEDFVTWVDNSKIKRNIMQYRDKLDDFDML</sequence>
<dbReference type="Pfam" id="PF01636">
    <property type="entry name" value="APH"/>
    <property type="match status" value="1"/>
</dbReference>
<evidence type="ECO:0000256" key="6">
    <source>
        <dbReference type="ARBA" id="ARBA00023242"/>
    </source>
</evidence>
<evidence type="ECO:0000256" key="8">
    <source>
        <dbReference type="ARBA" id="ARBA00069727"/>
    </source>
</evidence>
<name>A0A0F0I419_ASPPU</name>
<evidence type="ECO:0000256" key="10">
    <source>
        <dbReference type="PROSITE-ProRule" id="PRU00182"/>
    </source>
</evidence>
<dbReference type="SUPFAM" id="SSF56112">
    <property type="entry name" value="Protein kinase-like (PK-like)"/>
    <property type="match status" value="1"/>
</dbReference>
<dbReference type="Gene3D" id="3.90.1200.10">
    <property type="match status" value="1"/>
</dbReference>
<dbReference type="Gene3D" id="3.10.290.10">
    <property type="entry name" value="RNA-binding S4 domain"/>
    <property type="match status" value="1"/>
</dbReference>
<evidence type="ECO:0000256" key="9">
    <source>
        <dbReference type="ARBA" id="ARBA00072223"/>
    </source>
</evidence>
<dbReference type="CDD" id="cd00165">
    <property type="entry name" value="S4"/>
    <property type="match status" value="1"/>
</dbReference>
<feature type="domain" description="Small ribosomal subunit protein uS4 N-terminal" evidence="13">
    <location>
        <begin position="477"/>
        <end position="586"/>
    </location>
</feature>
<dbReference type="FunFam" id="3.10.290.10:FF:000006">
    <property type="entry name" value="U3 small nucleolar ribonucleoprotein IMP3"/>
    <property type="match status" value="1"/>
</dbReference>
<dbReference type="InterPro" id="IPR001912">
    <property type="entry name" value="Ribosomal_uS4_N"/>
</dbReference>
<accession>A0A0F0I419</accession>